<evidence type="ECO:0000313" key="2">
    <source>
        <dbReference type="Proteomes" id="UP000223035"/>
    </source>
</evidence>
<reference evidence="1 2" key="1">
    <citation type="submission" date="2016-08" db="EMBL/GenBank/DDBJ databases">
        <authorList>
            <person name="Yazzolino P."/>
            <person name="Kempthorne D."/>
            <person name="Kittridge C."/>
            <person name="Noyes R."/>
            <person name="Winters C."/>
            <person name="Ziebert K."/>
            <person name="Anton T."/>
            <person name="MacKenzie A."/>
            <person name="Murphy A."/>
            <person name="Novajovsky A."/>
            <person name="Ettinger W.F."/>
            <person name="Ettinger A.-S.H."/>
            <person name="Anders K.R."/>
            <person name="Bradley K.W."/>
            <person name="Asai D.J."/>
            <person name="Bowman C.A."/>
            <person name="Russell D.A."/>
            <person name="Pope W.H."/>
            <person name="Jacobs-Sera D."/>
            <person name="Hendrix R.W."/>
            <person name="Hatfull G.F."/>
        </authorList>
    </citation>
    <scope>NUCLEOTIDE SEQUENCE [LARGE SCALE GENOMIC DNA]</scope>
</reference>
<dbReference type="EMBL" id="KX657796">
    <property type="protein sequence ID" value="AOZ61562.1"/>
    <property type="molecule type" value="Genomic_DNA"/>
</dbReference>
<sequence length="134" mass="13745">MSAETVARARAALAGWDQVPRTAVIGSEFAEAGRALAQALADMVERSSPAEVWVLDVTIEGPEAGDYDGWQSVHASRDGALGGLIDKLAEHGVSLGADVETVASAAADNGSLAGDFAIDELAVSYGVHLMPVEP</sequence>
<keyword evidence="2" id="KW-1185">Reference proteome</keyword>
<protein>
    <submittedName>
        <fullName evidence="1">Uncharacterized protein</fullName>
    </submittedName>
</protein>
<proteinExistence type="predicted"/>
<evidence type="ECO:0000313" key="1">
    <source>
        <dbReference type="EMBL" id="AOZ61562.1"/>
    </source>
</evidence>
<gene>
    <name evidence="1" type="ORF">SEA_URKEL_37</name>
</gene>
<dbReference type="Proteomes" id="UP000223035">
    <property type="component" value="Segment"/>
</dbReference>
<name>A0A1I9S4R8_9CAUD</name>
<organism evidence="1 2">
    <name type="scientific">Mycobacterium phage Urkel</name>
    <dbReference type="NCBI Taxonomy" id="1912978"/>
    <lineage>
        <taxon>Viruses</taxon>
        <taxon>Duplodnaviria</taxon>
        <taxon>Heunggongvirae</taxon>
        <taxon>Uroviricota</taxon>
        <taxon>Caudoviricetes</taxon>
        <taxon>Weiservirinae</taxon>
        <taxon>Anayavirus</taxon>
        <taxon>Anayavirus urkel</taxon>
    </lineage>
</organism>
<accession>A0A1I9S4R8</accession>